<dbReference type="SMR" id="A0A8I7B8L9"/>
<feature type="domain" description="C2" evidence="2">
    <location>
        <begin position="1"/>
        <end position="113"/>
    </location>
</feature>
<reference evidence="3" key="3">
    <citation type="submission" date="2022-01" db="UniProtKB">
        <authorList>
            <consortium name="EnsemblPlants"/>
        </authorList>
    </citation>
    <scope>IDENTIFICATION</scope>
    <source>
        <strain evidence="3">subsp. vulgare</strain>
    </source>
</reference>
<accession>A0A8I7B8L9</accession>
<reference evidence="4" key="1">
    <citation type="journal article" date="2012" name="Nature">
        <title>A physical, genetic and functional sequence assembly of the barley genome.</title>
        <authorList>
            <consortium name="The International Barley Genome Sequencing Consortium"/>
            <person name="Mayer K.F."/>
            <person name="Waugh R."/>
            <person name="Brown J.W."/>
            <person name="Schulman A."/>
            <person name="Langridge P."/>
            <person name="Platzer M."/>
            <person name="Fincher G.B."/>
            <person name="Muehlbauer G.J."/>
            <person name="Sato K."/>
            <person name="Close T.J."/>
            <person name="Wise R.P."/>
            <person name="Stein N."/>
        </authorList>
    </citation>
    <scope>NUCLEOTIDE SEQUENCE [LARGE SCALE GENOMIC DNA]</scope>
    <source>
        <strain evidence="4">cv. Morex</strain>
    </source>
</reference>
<evidence type="ECO:0000259" key="2">
    <source>
        <dbReference type="PROSITE" id="PS50004"/>
    </source>
</evidence>
<evidence type="ECO:0000313" key="3">
    <source>
        <dbReference type="EnsemblPlants" id="HORVU.MOREX.r3.2HG0214150.1.CDS1"/>
    </source>
</evidence>
<sequence length="211" mass="23897">MRTCKLIITVELALGLIPRDGHGSPSAYVELCLNGHRIRTTIKEEDRHPVWNETFWFDVSPHPSNIHDLVIEASVYNTKEPIQGPGKYFLGMVTRNGDSFRRLCEPTQPCITQQAAHYPLERRRGMPMVGVRGELLLNGYILDETPIRDPSMSSAPTGLCVEVTNAIKLKPMDYLTVVTKTSSNNFIELVRSFVLLTFKNACLRFINTMLY</sequence>
<proteinExistence type="predicted"/>
<dbReference type="Gene3D" id="2.60.40.150">
    <property type="entry name" value="C2 domain"/>
    <property type="match status" value="1"/>
</dbReference>
<dbReference type="InterPro" id="IPR035892">
    <property type="entry name" value="C2_domain_sf"/>
</dbReference>
<dbReference type="EnsemblPlants" id="HORVU.MOREX.r3.2HG0214150.1">
    <property type="protein sequence ID" value="HORVU.MOREX.r3.2HG0214150.1.CDS1"/>
    <property type="gene ID" value="HORVU.MOREX.r3.2HG0214150"/>
</dbReference>
<protein>
    <recommendedName>
        <fullName evidence="2">C2 domain-containing protein</fullName>
    </recommendedName>
</protein>
<name>A0A8I7B8L9_HORVV</name>
<evidence type="ECO:0000313" key="4">
    <source>
        <dbReference type="Proteomes" id="UP000011116"/>
    </source>
</evidence>
<dbReference type="InterPro" id="IPR000008">
    <property type="entry name" value="C2_dom"/>
</dbReference>
<dbReference type="Proteomes" id="UP000011116">
    <property type="component" value="Chromosome 2H"/>
</dbReference>
<feature type="chain" id="PRO_5035297009" description="C2 domain-containing protein" evidence="1">
    <location>
        <begin position="24"/>
        <end position="211"/>
    </location>
</feature>
<keyword evidence="1" id="KW-0732">Signal</keyword>
<dbReference type="InterPro" id="IPR047259">
    <property type="entry name" value="QUIRKY-like"/>
</dbReference>
<dbReference type="PROSITE" id="PS50004">
    <property type="entry name" value="C2"/>
    <property type="match status" value="1"/>
</dbReference>
<dbReference type="PANTHER" id="PTHR31425">
    <property type="entry name" value="PHOSPHORIBOSYLANTHRANILATE TRANSFERASE ISOFORM 1"/>
    <property type="match status" value="1"/>
</dbReference>
<dbReference type="AlphaFoldDB" id="A0A8I7B8L9"/>
<organism evidence="3 4">
    <name type="scientific">Hordeum vulgare subsp. vulgare</name>
    <name type="common">Domesticated barley</name>
    <dbReference type="NCBI Taxonomy" id="112509"/>
    <lineage>
        <taxon>Eukaryota</taxon>
        <taxon>Viridiplantae</taxon>
        <taxon>Streptophyta</taxon>
        <taxon>Embryophyta</taxon>
        <taxon>Tracheophyta</taxon>
        <taxon>Spermatophyta</taxon>
        <taxon>Magnoliopsida</taxon>
        <taxon>Liliopsida</taxon>
        <taxon>Poales</taxon>
        <taxon>Poaceae</taxon>
        <taxon>BOP clade</taxon>
        <taxon>Pooideae</taxon>
        <taxon>Triticodae</taxon>
        <taxon>Triticeae</taxon>
        <taxon>Hordeinae</taxon>
        <taxon>Hordeum</taxon>
    </lineage>
</organism>
<dbReference type="SMART" id="SM00239">
    <property type="entry name" value="C2"/>
    <property type="match status" value="1"/>
</dbReference>
<dbReference type="Gramene" id="HORVU.MOREX.r2.2HG0178050.1">
    <property type="protein sequence ID" value="HORVU.MOREX.r2.2HG0178050.1.CDS.1"/>
    <property type="gene ID" value="HORVU.MOREX.r2.2HG0178050"/>
</dbReference>
<evidence type="ECO:0000256" key="1">
    <source>
        <dbReference type="SAM" id="SignalP"/>
    </source>
</evidence>
<reference evidence="3" key="2">
    <citation type="submission" date="2020-10" db="EMBL/GenBank/DDBJ databases">
        <authorList>
            <person name="Scholz U."/>
            <person name="Mascher M."/>
            <person name="Fiebig A."/>
        </authorList>
    </citation>
    <scope>NUCLEOTIDE SEQUENCE [LARGE SCALE GENOMIC DNA]</scope>
    <source>
        <strain evidence="3">cv. Morex</strain>
    </source>
</reference>
<dbReference type="Pfam" id="PF00168">
    <property type="entry name" value="C2"/>
    <property type="match status" value="1"/>
</dbReference>
<keyword evidence="4" id="KW-1185">Reference proteome</keyword>
<dbReference type="PANTHER" id="PTHR31425:SF52">
    <property type="entry name" value="MULTIPLE C2 DOMAIN AND TRANSMEMBRANE REGION PROTEIN 7"/>
    <property type="match status" value="1"/>
</dbReference>
<dbReference type="OMA" id="RGMPMVG"/>
<dbReference type="Gramene" id="HORVU.MOREX.r3.2HG0214150.1">
    <property type="protein sequence ID" value="HORVU.MOREX.r3.2HG0214150.1.CDS1"/>
    <property type="gene ID" value="HORVU.MOREX.r3.2HG0214150"/>
</dbReference>
<dbReference type="SUPFAM" id="SSF49562">
    <property type="entry name" value="C2 domain (Calcium/lipid-binding domain, CaLB)"/>
    <property type="match status" value="1"/>
</dbReference>
<feature type="signal peptide" evidence="1">
    <location>
        <begin position="1"/>
        <end position="23"/>
    </location>
</feature>